<dbReference type="PROSITE" id="PS50234">
    <property type="entry name" value="VWFA"/>
    <property type="match status" value="1"/>
</dbReference>
<keyword evidence="2" id="KW-0813">Transport</keyword>
<keyword evidence="6" id="KW-0175">Coiled coil</keyword>
<feature type="domain" description="Helicase C-terminal" evidence="10">
    <location>
        <begin position="1860"/>
        <end position="2025"/>
    </location>
</feature>
<dbReference type="OrthoDB" id="432379at2759"/>
<feature type="region of interest" description="Disordered" evidence="7">
    <location>
        <begin position="2767"/>
        <end position="2786"/>
    </location>
</feature>
<comment type="caution">
    <text evidence="12">The sequence shown here is derived from an EMBL/GenBank/DDBJ whole genome shotgun (WGS) entry which is preliminary data.</text>
</comment>
<keyword evidence="5 8" id="KW-0472">Membrane</keyword>
<evidence type="ECO:0000256" key="3">
    <source>
        <dbReference type="ARBA" id="ARBA00022692"/>
    </source>
</evidence>
<feature type="region of interest" description="Disordered" evidence="7">
    <location>
        <begin position="2809"/>
        <end position="2853"/>
    </location>
</feature>
<dbReference type="InterPro" id="IPR036259">
    <property type="entry name" value="MFS_trans_sf"/>
</dbReference>
<evidence type="ECO:0000256" key="7">
    <source>
        <dbReference type="SAM" id="MobiDB-lite"/>
    </source>
</evidence>
<keyword evidence="13" id="KW-1185">Reference proteome</keyword>
<feature type="transmembrane region" description="Helical" evidence="8">
    <location>
        <begin position="2544"/>
        <end position="2566"/>
    </location>
</feature>
<dbReference type="GO" id="GO:0017038">
    <property type="term" value="P:protein import"/>
    <property type="evidence" value="ECO:0007669"/>
    <property type="project" value="InterPro"/>
</dbReference>
<dbReference type="InterPro" id="IPR002035">
    <property type="entry name" value="VWF_A"/>
</dbReference>
<feature type="domain" description="VWFA" evidence="9">
    <location>
        <begin position="2078"/>
        <end position="2269"/>
    </location>
</feature>
<dbReference type="EMBL" id="LSRX01000063">
    <property type="protein sequence ID" value="OLQ11210.1"/>
    <property type="molecule type" value="Genomic_DNA"/>
</dbReference>
<evidence type="ECO:0000259" key="10">
    <source>
        <dbReference type="PROSITE" id="PS51194"/>
    </source>
</evidence>
<reference evidence="12 13" key="1">
    <citation type="submission" date="2016-02" db="EMBL/GenBank/DDBJ databases">
        <title>Genome analysis of coral dinoflagellate symbionts highlights evolutionary adaptations to a symbiotic lifestyle.</title>
        <authorList>
            <person name="Aranda M."/>
            <person name="Li Y."/>
            <person name="Liew Y.J."/>
            <person name="Baumgarten S."/>
            <person name="Simakov O."/>
            <person name="Wilson M."/>
            <person name="Piel J."/>
            <person name="Ashoor H."/>
            <person name="Bougouffa S."/>
            <person name="Bajic V.B."/>
            <person name="Ryu T."/>
            <person name="Ravasi T."/>
            <person name="Bayer T."/>
            <person name="Micklem G."/>
            <person name="Kim H."/>
            <person name="Bhak J."/>
            <person name="Lajeunesse T.C."/>
            <person name="Voolstra C.R."/>
        </authorList>
    </citation>
    <scope>NUCLEOTIDE SEQUENCE [LARGE SCALE GENOMIC DNA]</scope>
    <source>
        <strain evidence="12 13">CCMP2467</strain>
    </source>
</reference>
<evidence type="ECO:0000313" key="13">
    <source>
        <dbReference type="Proteomes" id="UP000186817"/>
    </source>
</evidence>
<evidence type="ECO:0000259" key="11">
    <source>
        <dbReference type="PROSITE" id="PS51196"/>
    </source>
</evidence>
<feature type="transmembrane region" description="Helical" evidence="8">
    <location>
        <begin position="2461"/>
        <end position="2484"/>
    </location>
</feature>
<keyword evidence="4 8" id="KW-1133">Transmembrane helix</keyword>
<feature type="coiled-coil region" evidence="6">
    <location>
        <begin position="852"/>
        <end position="894"/>
    </location>
</feature>
<dbReference type="PROSITE" id="PS51196">
    <property type="entry name" value="SECA_MOTOR_DEAD"/>
    <property type="match status" value="1"/>
</dbReference>
<feature type="transmembrane region" description="Helical" evidence="8">
    <location>
        <begin position="2338"/>
        <end position="2357"/>
    </location>
</feature>
<accession>A0A1Q9EUX8</accession>
<dbReference type="InterPro" id="IPR001650">
    <property type="entry name" value="Helicase_C-like"/>
</dbReference>
<dbReference type="GO" id="GO:0016020">
    <property type="term" value="C:membrane"/>
    <property type="evidence" value="ECO:0007669"/>
    <property type="project" value="UniProtKB-SubCell"/>
</dbReference>
<evidence type="ECO:0000313" key="12">
    <source>
        <dbReference type="EMBL" id="OLQ11210.1"/>
    </source>
</evidence>
<sequence>MDASVSWDAAQQQNRRRGIRKLPAPHNVVSDAFVRDKLEPCSEGGAQRAGDLTYGTLCSVRPLQRRAPIVGMLPSALTAAGSGAQRMRASGSATKSSAGRARRLQQNARMSTGSGGSAASAREKADTEYNRLVAHDAEGCVGRGGVGEVHIDTKRLALGYDSRFTREMVSGSSGEEGGDRVKWSAQGPPPAERSAQEEGGDGCEVGDPQQQKFAVKNCRECDLSIGDVHALHVSRQSGRSLRIRASREKIALELWHAEEMRGTCLASIGSFRVFAVGAMADNASESSFELVDAPRMGANRAAIAVVSAAGFGLAALWLSRREGMCSEALQTKPNASKPADPGIVEKKVEDQKNTSSPFQMLWLGSNSSAVLSRLSQLGHPLGSDSALDKKEQVFTCGFAVGLLTAGCFKRGAVVLRSFRFGAHQKLAGTECKMVESLVQARAQEMLQRNSFLDFANLFGHLPHLDPFLNGRSGSSKILQQIRGLMEQRQRQMDSDVECAHAGSSEIFFQKVHLLASMEDALSKEIPQFVNVTKKWEDQTQKACHKLEQNIRVALEDGDGEVEHAFASLYSYADDSLTFGPACLSKITMGTVESALDKLLQHSESQLEQLHSHLDCCQLEAASKCMQQLQTLHVFFEGGFADQVARLEQRSGLPSEKVQQIQEMLANAGPESFHKLGEKVEGMVEAKATDLLGRNSFDQFAELICEVPHLEPILHGHGGSSKLCAKLCGLVEQRQKQLESVAADVECADGADPYVGSSESFFKTLHLLASMETALSEHVPELVNVTKKWEDRTQKACHKLEQNIRVALEDGDGEVEHAFASLYSYADDSLTFGPACLSKITMGTVESALDKLLQHSESQLEQLHSHLDRCQLEAASKCMQQLQTLQEQVARLEQRSGLPSEKVQQIKEVLANVRPESVHKLGEKAEGMVEAKATDLLARNSFDQFADLICQLPHLEPILHGHGGSSKLCAKLCGLVEQQQKQLESVAADVECADGADPYVGSSESFFKTLHLLASMETALSEHVPELVNVTKKWEDRTQKACHKLEQNIRVALEDGDGEVEHAFASLYSYADDSLTFGPACLSKITMGTVESALDKLLQHSESQLEQLHSHLDRYQLEAASKGMQQLQALHVFFEGGFAEQAARLEQRSGLPSEKVQQIKEVLANARPESVHKLGEKAEGMVEARATQLLERELFPKFEELIGQLPHLGMFLHGRDNPDRLWATLRELVVKRGGQVHKKIEQCWDTDDEQLFQHLNQLASISKSRFIVDLDVELRSMPRDWKGRLNSKRVRHGWVAEDWLKRWGEGTAACQTIVVELTRELINLARMHLLLHHEAFREVAADAWKLLVALLDMCGGCPRGHTLIRELDKALKPEMLHKRDVRYGSWIAQTFGHFREWRTLHFNKRVMKKSPEDILNQWELPDAEKTELKTGYRAYKETEKNILNRWDQRLISLEDVVEQACKLAQSPSKLSSVQKAELLAHVSATYSICTCGTAYAQVKASAEAELDRSMLLKKLHPSQVFTCLRLLGCSRDEDLRSHLMQVRTGEGKSIVLGMLATVLGLSGKKVSVVCYSQFLSDRDQKDFAPLFELFQLQDRIKYDIIESYVENRVKDMRPCTEALLSGEPDTTAGHEAGTAGLEEVLLVDEADILLSESYLGGTFNQVAEVGAAGLLRKIWDLGESVPKDQLVEEARKSQEYDALKQQLGGQWEFLIDFETQRILVQLEEFRSSAHARRFHFDEVDKRIGYFQHDTVNYDVSFGYHTVFAYLQLADEGKLADDTLEAVLNLQIPCARYSYADILLPKVILGVSGTVPEPHSGKRAVLQQVLGIDDEGQYSCMPSVFGESNLRFLDSAAVGSPLLVCDVHDYFLEIAKDINQKLRDGRAVLVFFADRARLEAFAASEHCGNVVSKPDVLSELNSPEERTRIVLRAATHGRVTLSTAAFGRGTDFISVDTQLLENGGLHVIQSFFSMDKSEEIQIQGRTARQGQPGSYSMILSAQDLESQGLKDVPKGSPTEKYQVLEKFREQSGHKWKANVDDKLVQAQRLQTKTEDFARAVETGNADEVRTAFRRFYNFAQGRHRIVFVCDATGSMDRLWKQTRNAIRTALHRLDEIGGFFQFMWIAYRDYDVSATDLVQKSVWTDNASELERFLERVRCHGGGPDLGEAVEAGLREARLQHGQGGVSGIILIGDDSPRERIVEEKHFKCRMETDYHAETLQLRELGVPVFSFRVGNHPDVEKTFRYISEETGGEFNDLNLDVETEVLVDVLSSWLSTASAVSLSRTIPHGSMAEKEADGQTKEHSSLFFYVLLATGLAFWTRAMPTPFLPLVMSRDFHQTPAHVGFAMSVYPLGAFVATPCAAAQAQRSSQILRLHSWTLMFMALSSLLLALSHQVHDFAGPDAVFVALLVCRFTQGISQAYYMAANTTLISRSFTAVAYTVAMAEVAVGSGAQLGRLAGGLLFDLGGFGCPFLVASVALSLCALVGLMFEDEVQEDEEVCRGGDSEDTQDSWKAFFTLRIFVTVAGVFSAYMVTGLMDSTLPQHLEAHLGPLSVSAVSAISSLRSLTYLLVSWQCAQVLRLELLSLEALQSAGFGLATLGLILVAPQRFVVDTESLLPSGALANAWACQILALVLTSTGNAMLFVPGLPLLQAEVRHLGPAASERVSSLLMAAMSGGEFLGPIAGGALEERCGFRDSSALFAAGLAPGVPMGLFAFFGPQASRSRDQPLLERQFSYTEESIDLAKNLTVPFDPESAYRFRRLAFLGPEVRRRVHSAPAQERRPFVPRLPGSSTAPSSIFRRIFLPEAKAARAPLPSIPEARRASSYGHSGRSSGHGERNTANSSKHGSKGPGGTMAKITVLPDSESLGVVDVQQLMEDRGPLLC</sequence>
<dbReference type="PANTHER" id="PTHR23506">
    <property type="entry name" value="GH10249P"/>
    <property type="match status" value="1"/>
</dbReference>
<dbReference type="InterPro" id="IPR011701">
    <property type="entry name" value="MFS"/>
</dbReference>
<dbReference type="InterPro" id="IPR027417">
    <property type="entry name" value="P-loop_NTPase"/>
</dbReference>
<dbReference type="SMART" id="SM00327">
    <property type="entry name" value="VWA"/>
    <property type="match status" value="1"/>
</dbReference>
<dbReference type="Gene3D" id="3.40.50.300">
    <property type="entry name" value="P-loop containing nucleotide triphosphate hydrolases"/>
    <property type="match status" value="2"/>
</dbReference>
<evidence type="ECO:0000256" key="4">
    <source>
        <dbReference type="ARBA" id="ARBA00022989"/>
    </source>
</evidence>
<dbReference type="SUPFAM" id="SSF53300">
    <property type="entry name" value="vWA-like"/>
    <property type="match status" value="1"/>
</dbReference>
<feature type="transmembrane region" description="Helical" evidence="8">
    <location>
        <begin position="2511"/>
        <end position="2532"/>
    </location>
</feature>
<dbReference type="SUPFAM" id="SSF52540">
    <property type="entry name" value="P-loop containing nucleoside triphosphate hydrolases"/>
    <property type="match status" value="2"/>
</dbReference>
<comment type="subcellular location">
    <subcellularLocation>
        <location evidence="1">Membrane</location>
        <topology evidence="1">Multi-pass membrane protein</topology>
    </subcellularLocation>
</comment>
<evidence type="ECO:0000256" key="2">
    <source>
        <dbReference type="ARBA" id="ARBA00022448"/>
    </source>
</evidence>
<dbReference type="InterPro" id="IPR011115">
    <property type="entry name" value="SecA_DEAD"/>
</dbReference>
<feature type="region of interest" description="Disordered" evidence="7">
    <location>
        <begin position="169"/>
        <end position="208"/>
    </location>
</feature>
<dbReference type="InterPro" id="IPR050930">
    <property type="entry name" value="MFS_Vesicular_Transporter"/>
</dbReference>
<dbReference type="SUPFAM" id="SSF103473">
    <property type="entry name" value="MFS general substrate transporter"/>
    <property type="match status" value="1"/>
</dbReference>
<dbReference type="CDD" id="cd00198">
    <property type="entry name" value="vWFA"/>
    <property type="match status" value="1"/>
</dbReference>
<feature type="transmembrane region" description="Helical" evidence="8">
    <location>
        <begin position="2398"/>
        <end position="2419"/>
    </location>
</feature>
<evidence type="ECO:0000259" key="9">
    <source>
        <dbReference type="PROSITE" id="PS50234"/>
    </source>
</evidence>
<feature type="transmembrane region" description="Helical" evidence="8">
    <location>
        <begin position="2431"/>
        <end position="2449"/>
    </location>
</feature>
<name>A0A1Q9EUX8_SYMMI</name>
<dbReference type="Pfam" id="PF07690">
    <property type="entry name" value="MFS_1"/>
    <property type="match status" value="1"/>
</dbReference>
<dbReference type="GO" id="GO:0005524">
    <property type="term" value="F:ATP binding"/>
    <property type="evidence" value="ECO:0007669"/>
    <property type="project" value="InterPro"/>
</dbReference>
<dbReference type="PANTHER" id="PTHR23506:SF26">
    <property type="entry name" value="MFS-TYPE TRANSPORTER SLC18B1"/>
    <property type="match status" value="1"/>
</dbReference>
<dbReference type="Pfam" id="PF07517">
    <property type="entry name" value="SecA_DEAD"/>
    <property type="match status" value="1"/>
</dbReference>
<dbReference type="Proteomes" id="UP000186817">
    <property type="component" value="Unassembled WGS sequence"/>
</dbReference>
<dbReference type="Gene3D" id="1.20.1250.20">
    <property type="entry name" value="MFS general substrate transporter like domains"/>
    <property type="match status" value="1"/>
</dbReference>
<feature type="transmembrane region" description="Helical" evidence="8">
    <location>
        <begin position="2369"/>
        <end position="2386"/>
    </location>
</feature>
<evidence type="ECO:0000256" key="8">
    <source>
        <dbReference type="SAM" id="Phobius"/>
    </source>
</evidence>
<dbReference type="GO" id="GO:0022857">
    <property type="term" value="F:transmembrane transporter activity"/>
    <property type="evidence" value="ECO:0007669"/>
    <property type="project" value="InterPro"/>
</dbReference>
<proteinExistence type="predicted"/>
<feature type="domain" description="SecA family profile" evidence="11">
    <location>
        <begin position="1427"/>
        <end position="2030"/>
    </location>
</feature>
<feature type="region of interest" description="Disordered" evidence="7">
    <location>
        <begin position="1"/>
        <end position="23"/>
    </location>
</feature>
<organism evidence="12 13">
    <name type="scientific">Symbiodinium microadriaticum</name>
    <name type="common">Dinoflagellate</name>
    <name type="synonym">Zooxanthella microadriatica</name>
    <dbReference type="NCBI Taxonomy" id="2951"/>
    <lineage>
        <taxon>Eukaryota</taxon>
        <taxon>Sar</taxon>
        <taxon>Alveolata</taxon>
        <taxon>Dinophyceae</taxon>
        <taxon>Suessiales</taxon>
        <taxon>Symbiodiniaceae</taxon>
        <taxon>Symbiodinium</taxon>
    </lineage>
</organism>
<dbReference type="Gene3D" id="3.40.50.410">
    <property type="entry name" value="von Willebrand factor, type A domain"/>
    <property type="match status" value="1"/>
</dbReference>
<feature type="region of interest" description="Disordered" evidence="7">
    <location>
        <begin position="81"/>
        <end position="124"/>
    </location>
</feature>
<dbReference type="InterPro" id="IPR036465">
    <property type="entry name" value="vWFA_dom_sf"/>
</dbReference>
<protein>
    <submittedName>
        <fullName evidence="12">Protein translocase subunit SecA 2</fullName>
    </submittedName>
</protein>
<dbReference type="InterPro" id="IPR014018">
    <property type="entry name" value="SecA_motor_DEAD"/>
</dbReference>
<feature type="transmembrane region" description="Helical" evidence="8">
    <location>
        <begin position="2661"/>
        <end position="2682"/>
    </location>
</feature>
<gene>
    <name evidence="12" type="primary">secA2</name>
    <name evidence="12" type="ORF">AK812_SmicGene5003</name>
</gene>
<keyword evidence="3 8" id="KW-0812">Transmembrane</keyword>
<feature type="compositionally biased region" description="Low complexity" evidence="7">
    <location>
        <begin position="2818"/>
        <end position="2827"/>
    </location>
</feature>
<evidence type="ECO:0000256" key="6">
    <source>
        <dbReference type="SAM" id="Coils"/>
    </source>
</evidence>
<feature type="transmembrane region" description="Helical" evidence="8">
    <location>
        <begin position="2578"/>
        <end position="2599"/>
    </location>
</feature>
<evidence type="ECO:0000256" key="5">
    <source>
        <dbReference type="ARBA" id="ARBA00023136"/>
    </source>
</evidence>
<evidence type="ECO:0000256" key="1">
    <source>
        <dbReference type="ARBA" id="ARBA00004141"/>
    </source>
</evidence>
<feature type="transmembrane region" description="Helical" evidence="8">
    <location>
        <begin position="2619"/>
        <end position="2640"/>
    </location>
</feature>
<dbReference type="PROSITE" id="PS51194">
    <property type="entry name" value="HELICASE_CTER"/>
    <property type="match status" value="1"/>
</dbReference>
<feature type="transmembrane region" description="Helical" evidence="8">
    <location>
        <begin position="2694"/>
        <end position="2712"/>
    </location>
</feature>